<feature type="repeat" description="PPR" evidence="3">
    <location>
        <begin position="387"/>
        <end position="421"/>
    </location>
</feature>
<comment type="caution">
    <text evidence="6">The sequence shown here is derived from an EMBL/GenBank/DDBJ whole genome shotgun (WGS) entry which is preliminary data.</text>
</comment>
<feature type="repeat" description="PPR" evidence="3">
    <location>
        <begin position="286"/>
        <end position="320"/>
    </location>
</feature>
<evidence type="ECO:0000256" key="4">
    <source>
        <dbReference type="SAM" id="MobiDB-lite"/>
    </source>
</evidence>
<sequence>MRLQTSKSFRSSSVFPLNKIFKSSFSSQSQPQKPLAPQSFIRSSAGKDDPVARLCRENRFKEAIDILCEQNRGKDAIQLLNRMDRPSAAIYSVVVQSCLKTRSLEDGRKVHQHIKRSGFVPGQFISNRLLDMYVKCDGMEDAKNLFDEMGRRDLCSWNVLVSGYARLGLLQEARKLFDEMPDRDNFTWTAMVSGYVRYDRPNEALDLCRMMSRCQNWQGNKFTVSSALAAAAAIPCLRIGKEIHGHITRTGLESDQVVWSSLSDMYGKCGSIEEARHIFDRMVDRDVVTWTTMIGRYFEDGRRDEGLHLFKDLIKSGTRPNEFTFAGVLNACSDVTAEQLGRQVHGYITRVGSTPSSFAASALVHMYSKCGSMVNAERVFKGMLQPDLVSWTSLIAGYAQNGKPNEALHYFELLLNSGKVYPDHITFVGVLSACAHAGLVDKGLQYFYSIKDKHGLTYTTDHYACIIDLLARCGRFEEAKRIISGMPIKPDKFLWASLLGGCRIHKNVELAEKAAEALFEIEPENPATYVTMANIYATAGKWAEVAKIRMIMDDRGVVKKPGKSWIEVKRKTHVFLVGDKSHPKSKQIHEFLGELSRRMKEEGFVPDTNSVLHDVEEEQKEQNLSYHSEKLAIAYGVISTAAGTPIKVFKNLRTCVDCHTAIKFISKIVDRKIVVRDSARFHCFENGSCSCRDYW</sequence>
<keyword evidence="7" id="KW-1185">Reference proteome</keyword>
<proteinExistence type="inferred from homology"/>
<dbReference type="Pfam" id="PF14432">
    <property type="entry name" value="DYW_deaminase"/>
    <property type="match status" value="1"/>
</dbReference>
<dbReference type="FunFam" id="1.25.40.10:FF:002148">
    <property type="entry name" value="Pentatricopeptide repeat-containing protein At2g29760, chloroplastic"/>
    <property type="match status" value="1"/>
</dbReference>
<dbReference type="GO" id="GO:0003723">
    <property type="term" value="F:RNA binding"/>
    <property type="evidence" value="ECO:0007669"/>
    <property type="project" value="InterPro"/>
</dbReference>
<dbReference type="PANTHER" id="PTHR47926:SF414">
    <property type="entry name" value="PENTATRICOPEPTIDE REPEAT-CONTAINING PROTEIN DOT4, CHLOROPLASTIC-LIKE"/>
    <property type="match status" value="1"/>
</dbReference>
<dbReference type="InterPro" id="IPR002885">
    <property type="entry name" value="PPR_rpt"/>
</dbReference>
<dbReference type="Pfam" id="PF01535">
    <property type="entry name" value="PPR"/>
    <property type="match status" value="7"/>
</dbReference>
<evidence type="ECO:0000256" key="2">
    <source>
        <dbReference type="ARBA" id="ARBA00022737"/>
    </source>
</evidence>
<dbReference type="NCBIfam" id="TIGR00756">
    <property type="entry name" value="PPR"/>
    <property type="match status" value="5"/>
</dbReference>
<dbReference type="FunFam" id="1.25.40.10:FF:001695">
    <property type="entry name" value="Pentatricopeptide repeat-containing protein At4g37170"/>
    <property type="match status" value="1"/>
</dbReference>
<dbReference type="GO" id="GO:0008270">
    <property type="term" value="F:zinc ion binding"/>
    <property type="evidence" value="ECO:0007669"/>
    <property type="project" value="InterPro"/>
</dbReference>
<name>A0AAV0R988_9ROSI</name>
<comment type="similarity">
    <text evidence="1">Belongs to the PPR family. PCMP-H subfamily.</text>
</comment>
<feature type="repeat" description="PPR" evidence="3">
    <location>
        <begin position="184"/>
        <end position="214"/>
    </location>
</feature>
<dbReference type="EMBL" id="CAMGYJ010000010">
    <property type="protein sequence ID" value="CAI0553826.1"/>
    <property type="molecule type" value="Genomic_DNA"/>
</dbReference>
<accession>A0AAV0R988</accession>
<dbReference type="Pfam" id="PF20430">
    <property type="entry name" value="Eplus_motif"/>
    <property type="match status" value="1"/>
</dbReference>
<dbReference type="InterPro" id="IPR011990">
    <property type="entry name" value="TPR-like_helical_dom_sf"/>
</dbReference>
<evidence type="ECO:0000313" key="7">
    <source>
        <dbReference type="Proteomes" id="UP001154282"/>
    </source>
</evidence>
<dbReference type="GO" id="GO:0009451">
    <property type="term" value="P:RNA modification"/>
    <property type="evidence" value="ECO:0007669"/>
    <property type="project" value="InterPro"/>
</dbReference>
<feature type="repeat" description="PPR" evidence="3">
    <location>
        <begin position="87"/>
        <end position="121"/>
    </location>
</feature>
<dbReference type="AlphaFoldDB" id="A0AAV0R988"/>
<dbReference type="PROSITE" id="PS51375">
    <property type="entry name" value="PPR"/>
    <property type="match status" value="6"/>
</dbReference>
<keyword evidence="2" id="KW-0677">Repeat</keyword>
<evidence type="ECO:0000259" key="5">
    <source>
        <dbReference type="Pfam" id="PF14432"/>
    </source>
</evidence>
<reference evidence="6" key="1">
    <citation type="submission" date="2022-08" db="EMBL/GenBank/DDBJ databases">
        <authorList>
            <person name="Gutierrez-Valencia J."/>
        </authorList>
    </citation>
    <scope>NUCLEOTIDE SEQUENCE</scope>
</reference>
<dbReference type="SUPFAM" id="SSF48452">
    <property type="entry name" value="TPR-like"/>
    <property type="match status" value="2"/>
</dbReference>
<dbReference type="Pfam" id="PF20431">
    <property type="entry name" value="E_motif"/>
    <property type="match status" value="1"/>
</dbReference>
<dbReference type="InterPro" id="IPR046848">
    <property type="entry name" value="E_motif"/>
</dbReference>
<feature type="repeat" description="PPR" evidence="3">
    <location>
        <begin position="255"/>
        <end position="285"/>
    </location>
</feature>
<dbReference type="Gene3D" id="1.25.40.10">
    <property type="entry name" value="Tetratricopeptide repeat domain"/>
    <property type="match status" value="5"/>
</dbReference>
<feature type="region of interest" description="Disordered" evidence="4">
    <location>
        <begin position="25"/>
        <end position="45"/>
    </location>
</feature>
<feature type="domain" description="DYW" evidence="5">
    <location>
        <begin position="603"/>
        <end position="695"/>
    </location>
</feature>
<protein>
    <recommendedName>
        <fullName evidence="5">DYW domain-containing protein</fullName>
    </recommendedName>
</protein>
<evidence type="ECO:0000313" key="6">
    <source>
        <dbReference type="EMBL" id="CAI0553826.1"/>
    </source>
</evidence>
<dbReference type="Proteomes" id="UP001154282">
    <property type="component" value="Unassembled WGS sequence"/>
</dbReference>
<evidence type="ECO:0000256" key="3">
    <source>
        <dbReference type="PROSITE-ProRule" id="PRU00708"/>
    </source>
</evidence>
<evidence type="ECO:0000256" key="1">
    <source>
        <dbReference type="ARBA" id="ARBA00006643"/>
    </source>
</evidence>
<gene>
    <name evidence="6" type="ORF">LITE_LOCUS46976</name>
</gene>
<dbReference type="InterPro" id="IPR032867">
    <property type="entry name" value="DYW_dom"/>
</dbReference>
<organism evidence="6 7">
    <name type="scientific">Linum tenue</name>
    <dbReference type="NCBI Taxonomy" id="586396"/>
    <lineage>
        <taxon>Eukaryota</taxon>
        <taxon>Viridiplantae</taxon>
        <taxon>Streptophyta</taxon>
        <taxon>Embryophyta</taxon>
        <taxon>Tracheophyta</taxon>
        <taxon>Spermatophyta</taxon>
        <taxon>Magnoliopsida</taxon>
        <taxon>eudicotyledons</taxon>
        <taxon>Gunneridae</taxon>
        <taxon>Pentapetalae</taxon>
        <taxon>rosids</taxon>
        <taxon>fabids</taxon>
        <taxon>Malpighiales</taxon>
        <taxon>Linaceae</taxon>
        <taxon>Linum</taxon>
    </lineage>
</organism>
<dbReference type="InterPro" id="IPR046960">
    <property type="entry name" value="PPR_At4g14850-like_plant"/>
</dbReference>
<feature type="repeat" description="PPR" evidence="3">
    <location>
        <begin position="153"/>
        <end position="183"/>
    </location>
</feature>
<dbReference type="PANTHER" id="PTHR47926">
    <property type="entry name" value="PENTATRICOPEPTIDE REPEAT-CONTAINING PROTEIN"/>
    <property type="match status" value="1"/>
</dbReference>
<dbReference type="FunFam" id="1.25.40.10:FF:000284">
    <property type="entry name" value="Pentatricopeptide repeat-containing protein"/>
    <property type="match status" value="1"/>
</dbReference>
<dbReference type="Pfam" id="PF13041">
    <property type="entry name" value="PPR_2"/>
    <property type="match status" value="1"/>
</dbReference>
<dbReference type="InterPro" id="IPR046849">
    <property type="entry name" value="E2_motif"/>
</dbReference>